<accession>A0A2P8GWJ8</accession>
<evidence type="ECO:0000313" key="5">
    <source>
        <dbReference type="Proteomes" id="UP000268291"/>
    </source>
</evidence>
<evidence type="ECO:0000313" key="2">
    <source>
        <dbReference type="EMBL" id="PSL38332.1"/>
    </source>
</evidence>
<dbReference type="AlphaFoldDB" id="A0A2P8GWJ8"/>
<dbReference type="RefSeq" id="WP_106563365.1">
    <property type="nucleotide sequence ID" value="NZ_PYAU01000001.1"/>
</dbReference>
<comment type="caution">
    <text evidence="2">The sequence shown here is derived from an EMBL/GenBank/DDBJ whole genome shotgun (WGS) entry which is preliminary data.</text>
</comment>
<evidence type="ECO:0000313" key="3">
    <source>
        <dbReference type="EMBL" id="RUQ87135.1"/>
    </source>
</evidence>
<feature type="transmembrane region" description="Helical" evidence="1">
    <location>
        <begin position="12"/>
        <end position="31"/>
    </location>
</feature>
<keyword evidence="1" id="KW-1133">Transmembrane helix</keyword>
<feature type="transmembrane region" description="Helical" evidence="1">
    <location>
        <begin position="43"/>
        <end position="63"/>
    </location>
</feature>
<protein>
    <submittedName>
        <fullName evidence="2">Uncharacterized protein</fullName>
    </submittedName>
</protein>
<dbReference type="Proteomes" id="UP000268291">
    <property type="component" value="Unassembled WGS sequence"/>
</dbReference>
<evidence type="ECO:0000256" key="1">
    <source>
        <dbReference type="SAM" id="Phobius"/>
    </source>
</evidence>
<reference evidence="3 5" key="2">
    <citation type="submission" date="2018-12" db="EMBL/GenBank/DDBJ databases">
        <authorList>
            <person name="hu s."/>
            <person name="Xu Y."/>
            <person name="Xu B."/>
            <person name="Li F."/>
        </authorList>
    </citation>
    <scope>NUCLEOTIDE SEQUENCE [LARGE SCALE GENOMIC DNA]</scope>
    <source>
        <strain evidence="3 5">KSW2-17</strain>
    </source>
</reference>
<evidence type="ECO:0000313" key="4">
    <source>
        <dbReference type="Proteomes" id="UP000241203"/>
    </source>
</evidence>
<dbReference type="EMBL" id="PYAU01000001">
    <property type="protein sequence ID" value="PSL38332.1"/>
    <property type="molecule type" value="Genomic_DNA"/>
</dbReference>
<organism evidence="2 4">
    <name type="scientific">Labedella gwakjiensis</name>
    <dbReference type="NCBI Taxonomy" id="390269"/>
    <lineage>
        <taxon>Bacteria</taxon>
        <taxon>Bacillati</taxon>
        <taxon>Actinomycetota</taxon>
        <taxon>Actinomycetes</taxon>
        <taxon>Micrococcales</taxon>
        <taxon>Microbacteriaceae</taxon>
        <taxon>Labedella</taxon>
    </lineage>
</organism>
<dbReference type="EMBL" id="RZGY01000001">
    <property type="protein sequence ID" value="RUQ87135.1"/>
    <property type="molecule type" value="Genomic_DNA"/>
</dbReference>
<name>A0A2P8GWJ8_9MICO</name>
<dbReference type="OrthoDB" id="9986675at2"/>
<keyword evidence="1" id="KW-0472">Membrane</keyword>
<dbReference type="Proteomes" id="UP000241203">
    <property type="component" value="Unassembled WGS sequence"/>
</dbReference>
<gene>
    <name evidence="2" type="ORF">CLV49_1951</name>
    <name evidence="3" type="ORF">ELQ93_09460</name>
</gene>
<reference evidence="2 4" key="1">
    <citation type="submission" date="2018-03" db="EMBL/GenBank/DDBJ databases">
        <title>Genomic Encyclopedia of Archaeal and Bacterial Type Strains, Phase II (KMG-II): from individual species to whole genera.</title>
        <authorList>
            <person name="Goeker M."/>
        </authorList>
    </citation>
    <scope>NUCLEOTIDE SEQUENCE [LARGE SCALE GENOMIC DNA]</scope>
    <source>
        <strain evidence="2 4">DSM 21548</strain>
    </source>
</reference>
<keyword evidence="1" id="KW-0812">Transmembrane</keyword>
<keyword evidence="5" id="KW-1185">Reference proteome</keyword>
<sequence length="192" mass="20397">MTRIGRNPVIGAARLTSVLSAIFGLAVGSAVSRMTDGAVGYEIAVLVSAAAFFGLVFGIAALLHRSLDWDEQAGTVSFWRHTVPLASITRVERSLSVGVGTSVSLSYRFVSTEGPSVRILVAGRPLKGLDHEGLDSLRRLVEAAPIAEPALVDELTDEHNVLVDGLSESEGRTAVGKLLLLRELDRLIDPRG</sequence>
<proteinExistence type="predicted"/>